<protein>
    <recommendedName>
        <fullName evidence="6">WD repeat domain-containing protein 83</fullName>
    </recommendedName>
    <alternativeName>
        <fullName evidence="7">Mitogen-activated protein kinase organizer 1</fullName>
    </alternativeName>
</protein>
<dbReference type="InterPro" id="IPR020472">
    <property type="entry name" value="WD40_PAC1"/>
</dbReference>
<evidence type="ECO:0000256" key="7">
    <source>
        <dbReference type="ARBA" id="ARBA00042222"/>
    </source>
</evidence>
<organism evidence="9 10">
    <name type="scientific">Thamnophis sirtalis</name>
    <dbReference type="NCBI Taxonomy" id="35019"/>
    <lineage>
        <taxon>Eukaryota</taxon>
        <taxon>Metazoa</taxon>
        <taxon>Chordata</taxon>
        <taxon>Craniata</taxon>
        <taxon>Vertebrata</taxon>
        <taxon>Euteleostomi</taxon>
        <taxon>Lepidosauria</taxon>
        <taxon>Squamata</taxon>
        <taxon>Bifurcata</taxon>
        <taxon>Unidentata</taxon>
        <taxon>Episquamata</taxon>
        <taxon>Toxicofera</taxon>
        <taxon>Serpentes</taxon>
        <taxon>Colubroidea</taxon>
        <taxon>Colubridae</taxon>
        <taxon>Natricinae</taxon>
        <taxon>Thamnophis</taxon>
    </lineage>
</organism>
<feature type="repeat" description="WD" evidence="8">
    <location>
        <begin position="21"/>
        <end position="62"/>
    </location>
</feature>
<feature type="repeat" description="WD" evidence="8">
    <location>
        <begin position="63"/>
        <end position="104"/>
    </location>
</feature>
<dbReference type="KEGG" id="tsr:106546759"/>
<dbReference type="GO" id="GO:0071013">
    <property type="term" value="C:catalytic step 2 spliceosome"/>
    <property type="evidence" value="ECO:0007669"/>
    <property type="project" value="TreeGrafter"/>
</dbReference>
<dbReference type="PRINTS" id="PR00320">
    <property type="entry name" value="GPROTEINBRPT"/>
</dbReference>
<dbReference type="SMART" id="SM00320">
    <property type="entry name" value="WD40"/>
    <property type="match status" value="7"/>
</dbReference>
<dbReference type="GeneID" id="106546759"/>
<dbReference type="InterPro" id="IPR001680">
    <property type="entry name" value="WD40_rpt"/>
</dbReference>
<dbReference type="GO" id="GO:0000398">
    <property type="term" value="P:mRNA splicing, via spliceosome"/>
    <property type="evidence" value="ECO:0007669"/>
    <property type="project" value="TreeGrafter"/>
</dbReference>
<evidence type="ECO:0000256" key="5">
    <source>
        <dbReference type="ARBA" id="ARBA00038145"/>
    </source>
</evidence>
<evidence type="ECO:0000256" key="6">
    <source>
        <dbReference type="ARBA" id="ARBA00040453"/>
    </source>
</evidence>
<evidence type="ECO:0000256" key="2">
    <source>
        <dbReference type="ARBA" id="ARBA00022490"/>
    </source>
</evidence>
<dbReference type="InterPro" id="IPR051980">
    <property type="entry name" value="WD_repeat_MORG1"/>
</dbReference>
<dbReference type="PANTHER" id="PTHR22842">
    <property type="entry name" value="WD40 REPEAT PROTEIN"/>
    <property type="match status" value="1"/>
</dbReference>
<gene>
    <name evidence="10" type="primary">WDR83</name>
</gene>
<dbReference type="InterPro" id="IPR036322">
    <property type="entry name" value="WD40_repeat_dom_sf"/>
</dbReference>
<dbReference type="PROSITE" id="PS00678">
    <property type="entry name" value="WD_REPEATS_1"/>
    <property type="match status" value="1"/>
</dbReference>
<dbReference type="InterPro" id="IPR019775">
    <property type="entry name" value="WD40_repeat_CS"/>
</dbReference>
<dbReference type="PANTHER" id="PTHR22842:SF3">
    <property type="entry name" value="WD REPEAT DOMAIN-CONTAINING PROTEIN 83"/>
    <property type="match status" value="1"/>
</dbReference>
<dbReference type="InterPro" id="IPR015943">
    <property type="entry name" value="WD40/YVTN_repeat-like_dom_sf"/>
</dbReference>
<proteinExistence type="inferred from homology"/>
<sequence length="316" mass="34489">MAFPEPKPKKPELPQKLLGTLECKQGAIRAVRFNVDGNYCLTCGSDKSLKLWNPHKGTLLKTYCGHGYEVLDAAGSFDNSQLCSCGADKTVVLWDVATGQVIRKFRGHAGKVNCVQFNEEGTVILSGSIDSSVRCWDCRSRRPDPVQILDEAKDGISSLKVSDYEILTGSVDGRVRRYDLRAGELCADYIGSPITCVCFSKDGQCTLAASLDSTLRLLDKDTGELLGDYTGHKNVTYKMDCCLSERDTHIGSCSEDGKVYFWDLVEGSLVLALPVCNTAVQSLSFHPVETCLLTAAGGLVQCWREESYTAEEGVPT</sequence>
<dbReference type="CDD" id="cd00200">
    <property type="entry name" value="WD40"/>
    <property type="match status" value="1"/>
</dbReference>
<dbReference type="OrthoDB" id="71437at2759"/>
<keyword evidence="3 8" id="KW-0853">WD repeat</keyword>
<dbReference type="PROSITE" id="PS50082">
    <property type="entry name" value="WD_REPEATS_2"/>
    <property type="match status" value="3"/>
</dbReference>
<keyword evidence="2" id="KW-0963">Cytoplasm</keyword>
<evidence type="ECO:0000256" key="8">
    <source>
        <dbReference type="PROSITE-ProRule" id="PRU00221"/>
    </source>
</evidence>
<dbReference type="PROSITE" id="PS50294">
    <property type="entry name" value="WD_REPEATS_REGION"/>
    <property type="match status" value="1"/>
</dbReference>
<evidence type="ECO:0000313" key="10">
    <source>
        <dbReference type="RefSeq" id="XP_013919226.1"/>
    </source>
</evidence>
<reference evidence="10" key="1">
    <citation type="submission" date="2025-08" db="UniProtKB">
        <authorList>
            <consortium name="RefSeq"/>
        </authorList>
    </citation>
    <scope>IDENTIFICATION</scope>
    <source>
        <tissue evidence="10">Skeletal muscle</tissue>
    </source>
</reference>
<dbReference type="GO" id="GO:0005737">
    <property type="term" value="C:cytoplasm"/>
    <property type="evidence" value="ECO:0007669"/>
    <property type="project" value="UniProtKB-SubCell"/>
</dbReference>
<accession>A0A6I9XZA3</accession>
<evidence type="ECO:0000256" key="4">
    <source>
        <dbReference type="ARBA" id="ARBA00022737"/>
    </source>
</evidence>
<keyword evidence="4" id="KW-0677">Repeat</keyword>
<feature type="repeat" description="WD" evidence="8">
    <location>
        <begin position="105"/>
        <end position="137"/>
    </location>
</feature>
<comment type="subcellular location">
    <subcellularLocation>
        <location evidence="1">Cytoplasm</location>
    </subcellularLocation>
</comment>
<dbReference type="AlphaFoldDB" id="A0A6I9XZA3"/>
<comment type="similarity">
    <text evidence="5">Belongs to the WD repeat MORG1 family.</text>
</comment>
<dbReference type="RefSeq" id="XP_013919226.1">
    <property type="nucleotide sequence ID" value="XM_014063751.1"/>
</dbReference>
<dbReference type="Gene3D" id="2.130.10.10">
    <property type="entry name" value="YVTN repeat-like/Quinoprotein amine dehydrogenase"/>
    <property type="match status" value="1"/>
</dbReference>
<evidence type="ECO:0000256" key="1">
    <source>
        <dbReference type="ARBA" id="ARBA00004496"/>
    </source>
</evidence>
<dbReference type="FunFam" id="2.130.10.10:FF:000273">
    <property type="entry name" value="WD repeat domain-containing protein 83"/>
    <property type="match status" value="1"/>
</dbReference>
<dbReference type="Pfam" id="PF00400">
    <property type="entry name" value="WD40"/>
    <property type="match status" value="5"/>
</dbReference>
<dbReference type="Proteomes" id="UP000504617">
    <property type="component" value="Unplaced"/>
</dbReference>
<dbReference type="CTD" id="84292"/>
<evidence type="ECO:0000256" key="3">
    <source>
        <dbReference type="ARBA" id="ARBA00022574"/>
    </source>
</evidence>
<keyword evidence="9" id="KW-1185">Reference proteome</keyword>
<evidence type="ECO:0000313" key="9">
    <source>
        <dbReference type="Proteomes" id="UP000504617"/>
    </source>
</evidence>
<dbReference type="SUPFAM" id="SSF50978">
    <property type="entry name" value="WD40 repeat-like"/>
    <property type="match status" value="1"/>
</dbReference>
<name>A0A6I9XZA3_9SAUR</name>